<protein>
    <recommendedName>
        <fullName evidence="1">Double Cache domain-containing protein</fullName>
    </recommendedName>
</protein>
<evidence type="ECO:0000313" key="2">
    <source>
        <dbReference type="EMBL" id="MCZ2721319.1"/>
    </source>
</evidence>
<sequence>MLVSFRSRLIALFIGLLTLVQLGSAIAVLDSMKSDNLEQGIQTLKVASNVFELTLDDRATQLITGVRILASDFGFKQAVATRENDTIRSVLDNHGGRINADISLLLSPRGELLTSTQDVIELKQFQNIILQTRRSGRRSVANIVEIEKQTYQMVFVPVRAPNVIAWVGMGFLLNEALANQVKNVTSLDISFLNKDTLHSNLGVSTLPDQVKETLFSALTDLNSLSQTPMFTNNEDYLSLCKVEHRKPMGCAAFTLPPLVRKLSKCS</sequence>
<gene>
    <name evidence="2" type="ORF">O1D97_06575</name>
</gene>
<evidence type="ECO:0000313" key="3">
    <source>
        <dbReference type="Proteomes" id="UP001149719"/>
    </source>
</evidence>
<dbReference type="InterPro" id="IPR029150">
    <property type="entry name" value="dCache_3"/>
</dbReference>
<dbReference type="RefSeq" id="WP_269123996.1">
    <property type="nucleotide sequence ID" value="NZ_JAPUBN010000013.1"/>
</dbReference>
<dbReference type="Proteomes" id="UP001149719">
    <property type="component" value="Unassembled WGS sequence"/>
</dbReference>
<evidence type="ECO:0000259" key="1">
    <source>
        <dbReference type="Pfam" id="PF14827"/>
    </source>
</evidence>
<dbReference type="Pfam" id="PF14827">
    <property type="entry name" value="dCache_3"/>
    <property type="match status" value="1"/>
</dbReference>
<feature type="domain" description="Double Cache" evidence="1">
    <location>
        <begin position="44"/>
        <end position="197"/>
    </location>
</feature>
<accession>A0ABT4JUU9</accession>
<dbReference type="EMBL" id="JAPUBN010000013">
    <property type="protein sequence ID" value="MCZ2721319.1"/>
    <property type="molecule type" value="Genomic_DNA"/>
</dbReference>
<reference evidence="2" key="1">
    <citation type="submission" date="2022-12" db="EMBL/GenBank/DDBJ databases">
        <title>Marinomonas 15G1-11 sp. nov, isolated from marine algae.</title>
        <authorList>
            <person name="Butt M."/>
            <person name="Choi D.G."/>
            <person name="Kim J.M."/>
            <person name="Lee J.K."/>
            <person name="Baek J.H."/>
            <person name="Jeon C.O."/>
        </authorList>
    </citation>
    <scope>NUCLEOTIDE SEQUENCE</scope>
    <source>
        <strain evidence="2">15G1-11</strain>
    </source>
</reference>
<comment type="caution">
    <text evidence="2">The sequence shown here is derived from an EMBL/GenBank/DDBJ whole genome shotgun (WGS) entry which is preliminary data.</text>
</comment>
<name>A0ABT4JUU9_9GAMM</name>
<keyword evidence="3" id="KW-1185">Reference proteome</keyword>
<proteinExistence type="predicted"/>
<organism evidence="2 3">
    <name type="scientific">Marinomonas phaeophyticola</name>
    <dbReference type="NCBI Taxonomy" id="3004091"/>
    <lineage>
        <taxon>Bacteria</taxon>
        <taxon>Pseudomonadati</taxon>
        <taxon>Pseudomonadota</taxon>
        <taxon>Gammaproteobacteria</taxon>
        <taxon>Oceanospirillales</taxon>
        <taxon>Oceanospirillaceae</taxon>
        <taxon>Marinomonas</taxon>
    </lineage>
</organism>